<comment type="caution">
    <text evidence="3">The sequence shown here is derived from an EMBL/GenBank/DDBJ whole genome shotgun (WGS) entry which is preliminary data.</text>
</comment>
<evidence type="ECO:0000313" key="3">
    <source>
        <dbReference type="EMBL" id="OGM33156.1"/>
    </source>
</evidence>
<feature type="transmembrane region" description="Helical" evidence="1">
    <location>
        <begin position="1043"/>
        <end position="1069"/>
    </location>
</feature>
<keyword evidence="1" id="KW-0812">Transmembrane</keyword>
<dbReference type="Gene3D" id="3.30.1480.10">
    <property type="entry name" value="NusA, N-terminal domain"/>
    <property type="match status" value="1"/>
</dbReference>
<feature type="transmembrane region" description="Helical" evidence="1">
    <location>
        <begin position="193"/>
        <end position="212"/>
    </location>
</feature>
<feature type="transmembrane region" description="Helical" evidence="1">
    <location>
        <begin position="161"/>
        <end position="181"/>
    </location>
</feature>
<dbReference type="GO" id="GO:0003700">
    <property type="term" value="F:DNA-binding transcription factor activity"/>
    <property type="evidence" value="ECO:0007669"/>
    <property type="project" value="InterPro"/>
</dbReference>
<evidence type="ECO:0000259" key="2">
    <source>
        <dbReference type="PROSITE" id="PS51468"/>
    </source>
</evidence>
<proteinExistence type="predicted"/>
<dbReference type="PROSITE" id="PS51468">
    <property type="entry name" value="VIT"/>
    <property type="match status" value="1"/>
</dbReference>
<protein>
    <recommendedName>
        <fullName evidence="2">VIT domain-containing protein</fullName>
    </recommendedName>
</protein>
<dbReference type="AlphaFoldDB" id="A0A1F7Z0J6"/>
<dbReference type="InterPro" id="IPR013694">
    <property type="entry name" value="VIT"/>
</dbReference>
<feature type="transmembrane region" description="Helical" evidence="1">
    <location>
        <begin position="115"/>
        <end position="141"/>
    </location>
</feature>
<feature type="transmembrane region" description="Helical" evidence="1">
    <location>
        <begin position="259"/>
        <end position="284"/>
    </location>
</feature>
<organism evidence="3 4">
    <name type="scientific">Candidatus Woesebacteria bacterium RIFCSPHIGHO2_02_FULL_39_13</name>
    <dbReference type="NCBI Taxonomy" id="1802505"/>
    <lineage>
        <taxon>Bacteria</taxon>
        <taxon>Candidatus Woeseibacteriota</taxon>
    </lineage>
</organism>
<feature type="transmembrane region" description="Helical" evidence="1">
    <location>
        <begin position="218"/>
        <end position="238"/>
    </location>
</feature>
<dbReference type="Proteomes" id="UP000177169">
    <property type="component" value="Unassembled WGS sequence"/>
</dbReference>
<dbReference type="STRING" id="1802505.A3D01_04430"/>
<dbReference type="Pfam" id="PF08487">
    <property type="entry name" value="VIT"/>
    <property type="match status" value="1"/>
</dbReference>
<feature type="transmembrane region" description="Helical" evidence="1">
    <location>
        <begin position="310"/>
        <end position="339"/>
    </location>
</feature>
<dbReference type="InterPro" id="IPR036555">
    <property type="entry name" value="NusA_N_sf"/>
</dbReference>
<evidence type="ECO:0000313" key="4">
    <source>
        <dbReference type="Proteomes" id="UP000177169"/>
    </source>
</evidence>
<keyword evidence="1" id="KW-0472">Membrane</keyword>
<gene>
    <name evidence="3" type="ORF">A3D01_04430</name>
</gene>
<feature type="transmembrane region" description="Helical" evidence="1">
    <location>
        <begin position="360"/>
        <end position="378"/>
    </location>
</feature>
<accession>A0A1F7Z0J6</accession>
<feature type="domain" description="VIT" evidence="2">
    <location>
        <begin position="491"/>
        <end position="618"/>
    </location>
</feature>
<sequence>MAQKSEFASLSDIVLSQGIPHSEIISEIHDRVLVEYKRLYPDEIKTVEVLVNEKTGEVRLMRDKEDVTPASFISTAERVAREVVIEKLGTGKEKVPESVETEIEVPKKESGLGKWLFGIIFWGYNFLYIFILFIFIANFLINKNYREDFFEIIKNLGIHRALFIGIAGIVPLITIFTAVKLLSKKTFDKLGTLFFLFEVPLVVLPLFLSNMFQNPTPIIWFFLAIFIFSIPVFFLHILDIQVETKQALVGVTFLREATLLSVGYAVILFSFAVPLILGGIVRMISDYFLNDVFRISTSYYYPHYFNPFEILITIFFGGLFILILLSLTLGPYILFLSLLKIFLKSREKLSKVVASEKADKILAGFAALWFIVFLGLSYQPNADKYIEKLERLSEVKTFEDKEEIARQLLPEETKIKRAFDDLKNVRSRYLMARSDDYVKDAYTEILNFSDISAELVQQSFVALAYPFVYQGSLDRSQIALKSFEYLFGRDLYGSSQATGVKNVNLVEREISAKTDYEGLIATVTVTEEYQNSTFQDQEVIYEFSLPADSVVIDLKLGPELEFPGIIAPKGAAARTYQQEVTRRRDPALLEETGPSQYRLRVFPVPAKNSNVILGKNQKVQFSYVTPITFKGFGLPVYSKEQNIKTGKIRYLVEGQDVTSDGAYLTNDSISDTIQSLCSRKNSILANAKFASASAYLIPNIALVDGSDCGKDGASLAKTAKNLRIALIFDVSYTNKNNKLIDQTKDLIKNNSSLLSENTVEVYKFNDLLSEGKIIKDTSDDNFDFDFFGVSDWVKAVHDLDGTYDFAILITNEDQPPLKQTTSIKKDFPVYLVHENEIPPYTTTITGELFQGGGNIFTDMTGAFNAGVVGSMAKNHSGGNELIMPGPTFSYYSDVSVDQLMGVDWLNINSGVDSLSKIIAKKLVDRKMKGQPGALDSQIGFLDTLHKFALANTVVTPYSSLIALVNERQLQNLQQQAQNMDRYKELASPATGGTIRNPAIGVSPFGMETLDLVPGAQMRGVGGGMFGAIAQPGMAAFDGGGGGFGFSGFSLIILANVIILGGGLTIFIFLKIKKSFKRK</sequence>
<dbReference type="EMBL" id="MGGR01000021">
    <property type="protein sequence ID" value="OGM33156.1"/>
    <property type="molecule type" value="Genomic_DNA"/>
</dbReference>
<keyword evidence="1" id="KW-1133">Transmembrane helix</keyword>
<reference evidence="3 4" key="1">
    <citation type="journal article" date="2016" name="Nat. Commun.">
        <title>Thousands of microbial genomes shed light on interconnected biogeochemical processes in an aquifer system.</title>
        <authorList>
            <person name="Anantharaman K."/>
            <person name="Brown C.T."/>
            <person name="Hug L.A."/>
            <person name="Sharon I."/>
            <person name="Castelle C.J."/>
            <person name="Probst A.J."/>
            <person name="Thomas B.C."/>
            <person name="Singh A."/>
            <person name="Wilkins M.J."/>
            <person name="Karaoz U."/>
            <person name="Brodie E.L."/>
            <person name="Williams K.H."/>
            <person name="Hubbard S.S."/>
            <person name="Banfield J.F."/>
        </authorList>
    </citation>
    <scope>NUCLEOTIDE SEQUENCE [LARGE SCALE GENOMIC DNA]</scope>
</reference>
<dbReference type="GO" id="GO:0031554">
    <property type="term" value="P:regulation of termination of DNA-templated transcription"/>
    <property type="evidence" value="ECO:0007669"/>
    <property type="project" value="InterPro"/>
</dbReference>
<name>A0A1F7Z0J6_9BACT</name>
<evidence type="ECO:0000256" key="1">
    <source>
        <dbReference type="SAM" id="Phobius"/>
    </source>
</evidence>